<feature type="compositionally biased region" description="Polar residues" evidence="1">
    <location>
        <begin position="256"/>
        <end position="272"/>
    </location>
</feature>
<accession>A0A7R7VUF3</accession>
<feature type="region of interest" description="Disordered" evidence="1">
    <location>
        <begin position="59"/>
        <end position="158"/>
    </location>
</feature>
<reference evidence="2" key="2">
    <citation type="submission" date="2021-02" db="EMBL/GenBank/DDBJ databases">
        <title>Aspergillus chevalieri M1 genome sequence.</title>
        <authorList>
            <person name="Kadooka C."/>
            <person name="Mori K."/>
            <person name="Futagami T."/>
        </authorList>
    </citation>
    <scope>NUCLEOTIDE SEQUENCE</scope>
    <source>
        <strain evidence="2">M1</strain>
    </source>
</reference>
<feature type="region of interest" description="Disordered" evidence="1">
    <location>
        <begin position="254"/>
        <end position="276"/>
    </location>
</feature>
<feature type="region of interest" description="Disordered" evidence="1">
    <location>
        <begin position="1"/>
        <end position="46"/>
    </location>
</feature>
<evidence type="ECO:0000313" key="3">
    <source>
        <dbReference type="Proteomes" id="UP000637239"/>
    </source>
</evidence>
<dbReference type="GeneID" id="66985319"/>
<proteinExistence type="predicted"/>
<feature type="compositionally biased region" description="Polar residues" evidence="1">
    <location>
        <begin position="82"/>
        <end position="94"/>
    </location>
</feature>
<dbReference type="RefSeq" id="XP_043139483.1">
    <property type="nucleotide sequence ID" value="XM_043282066.1"/>
</dbReference>
<dbReference type="KEGG" id="ache:ACHE_60847S"/>
<feature type="compositionally biased region" description="Polar residues" evidence="1">
    <location>
        <begin position="30"/>
        <end position="41"/>
    </location>
</feature>
<gene>
    <name evidence="2" type="ORF">ACHE_60847S</name>
</gene>
<name>A0A7R7VUF3_ASPCH</name>
<keyword evidence="3" id="KW-1185">Reference proteome</keyword>
<evidence type="ECO:0000313" key="2">
    <source>
        <dbReference type="EMBL" id="BCR90961.1"/>
    </source>
</evidence>
<reference evidence="2" key="1">
    <citation type="submission" date="2021-01" db="EMBL/GenBank/DDBJ databases">
        <authorList>
            <consortium name="Aspergillus chevalieri M1 genome sequencing consortium"/>
            <person name="Kazuki M."/>
            <person name="Futagami T."/>
        </authorList>
    </citation>
    <scope>NUCLEOTIDE SEQUENCE</scope>
    <source>
        <strain evidence="2">M1</strain>
    </source>
</reference>
<organism evidence="2 3">
    <name type="scientific">Aspergillus chevalieri</name>
    <name type="common">Eurotium chevalieri</name>
    <dbReference type="NCBI Taxonomy" id="182096"/>
    <lineage>
        <taxon>Eukaryota</taxon>
        <taxon>Fungi</taxon>
        <taxon>Dikarya</taxon>
        <taxon>Ascomycota</taxon>
        <taxon>Pezizomycotina</taxon>
        <taxon>Eurotiomycetes</taxon>
        <taxon>Eurotiomycetidae</taxon>
        <taxon>Eurotiales</taxon>
        <taxon>Aspergillaceae</taxon>
        <taxon>Aspergillus</taxon>
        <taxon>Aspergillus subgen. Aspergillus</taxon>
    </lineage>
</organism>
<sequence length="381" mass="41663">MQNHRERRQRQSSFSHHRWSQLSPPHPSPITATAGPSNTRHQPPALDESIRAYRTMALRQINSYQPKPWSRTRRQTISTTRNNPSGTPQSQRPVSQPVLVRTYSGNTGENIINHHHHHNNKKPPELAKNPSTPSPRRLSFPFLNIPSSPPQNKTTGPKLPPPEAFSIESILTAIDPSIQGTLTSIAEIYGRSKLSLANEYGSHIAPLGEIRAPPGYLLTVDEASSEQERQQDKTDNGGVDSCYMSFAPFSVAGDRSSVQAQPDTPRSTTETNLGFELDTGFGEPATREFAEGDGVCGRGLLGEDGKQRVVTPAVVSEVHLDAQADQVLESGAGDDGSGSLSLLGGLQSFFNRVTQYGQARTCRQSAEVQLRAMLHRDLPAE</sequence>
<protein>
    <submittedName>
        <fullName evidence="2">Uncharacterized protein</fullName>
    </submittedName>
</protein>
<evidence type="ECO:0000256" key="1">
    <source>
        <dbReference type="SAM" id="MobiDB-lite"/>
    </source>
</evidence>
<dbReference type="Proteomes" id="UP000637239">
    <property type="component" value="Chromosome 6"/>
</dbReference>
<dbReference type="AlphaFoldDB" id="A0A7R7VUF3"/>
<dbReference type="EMBL" id="AP024421">
    <property type="protein sequence ID" value="BCR90961.1"/>
    <property type="molecule type" value="Genomic_DNA"/>
</dbReference>
<feature type="compositionally biased region" description="Basic residues" evidence="1">
    <location>
        <begin position="1"/>
        <end position="19"/>
    </location>
</feature>